<evidence type="ECO:0000313" key="5">
    <source>
        <dbReference type="Proteomes" id="UP000636709"/>
    </source>
</evidence>
<evidence type="ECO:0000256" key="2">
    <source>
        <dbReference type="SAM" id="MobiDB-lite"/>
    </source>
</evidence>
<feature type="compositionally biased region" description="Basic and acidic residues" evidence="2">
    <location>
        <begin position="865"/>
        <end position="878"/>
    </location>
</feature>
<name>A0A835EVB3_9POAL</name>
<comment type="caution">
    <text evidence="4">The sequence shown here is derived from an EMBL/GenBank/DDBJ whole genome shotgun (WGS) entry which is preliminary data.</text>
</comment>
<feature type="compositionally biased region" description="Basic and acidic residues" evidence="2">
    <location>
        <begin position="790"/>
        <end position="802"/>
    </location>
</feature>
<gene>
    <name evidence="4" type="ORF">HU200_026844</name>
</gene>
<feature type="region of interest" description="Disordered" evidence="2">
    <location>
        <begin position="115"/>
        <end position="137"/>
    </location>
</feature>
<dbReference type="SUPFAM" id="SSF53756">
    <property type="entry name" value="UDP-Glycosyltransferase/glycogen phosphorylase"/>
    <property type="match status" value="1"/>
</dbReference>
<dbReference type="GO" id="GO:0008194">
    <property type="term" value="F:UDP-glycosyltransferase activity"/>
    <property type="evidence" value="ECO:0007669"/>
    <property type="project" value="InterPro"/>
</dbReference>
<feature type="region of interest" description="Disordered" evidence="2">
    <location>
        <begin position="790"/>
        <end position="819"/>
    </location>
</feature>
<organism evidence="4 5">
    <name type="scientific">Digitaria exilis</name>
    <dbReference type="NCBI Taxonomy" id="1010633"/>
    <lineage>
        <taxon>Eukaryota</taxon>
        <taxon>Viridiplantae</taxon>
        <taxon>Streptophyta</taxon>
        <taxon>Embryophyta</taxon>
        <taxon>Tracheophyta</taxon>
        <taxon>Spermatophyta</taxon>
        <taxon>Magnoliopsida</taxon>
        <taxon>Liliopsida</taxon>
        <taxon>Poales</taxon>
        <taxon>Poaceae</taxon>
        <taxon>PACMAD clade</taxon>
        <taxon>Panicoideae</taxon>
        <taxon>Panicodae</taxon>
        <taxon>Paniceae</taxon>
        <taxon>Anthephorinae</taxon>
        <taxon>Digitaria</taxon>
    </lineage>
</organism>
<reference evidence="4" key="1">
    <citation type="submission" date="2020-07" db="EMBL/GenBank/DDBJ databases">
        <title>Genome sequence and genetic diversity analysis of an under-domesticated orphan crop, white fonio (Digitaria exilis).</title>
        <authorList>
            <person name="Bennetzen J.L."/>
            <person name="Chen S."/>
            <person name="Ma X."/>
            <person name="Wang X."/>
            <person name="Yssel A.E.J."/>
            <person name="Chaluvadi S.R."/>
            <person name="Johnson M."/>
            <person name="Gangashetty P."/>
            <person name="Hamidou F."/>
            <person name="Sanogo M.D."/>
            <person name="Zwaenepoel A."/>
            <person name="Wallace J."/>
            <person name="Van De Peer Y."/>
            <person name="Van Deynze A."/>
        </authorList>
    </citation>
    <scope>NUCLEOTIDE SEQUENCE</scope>
    <source>
        <tissue evidence="4">Leaves</tissue>
    </source>
</reference>
<evidence type="ECO:0000259" key="3">
    <source>
        <dbReference type="Pfam" id="PF09353"/>
    </source>
</evidence>
<dbReference type="Proteomes" id="UP000636709">
    <property type="component" value="Unassembled WGS sequence"/>
</dbReference>
<feature type="compositionally biased region" description="Basic residues" evidence="2">
    <location>
        <begin position="839"/>
        <end position="848"/>
    </location>
</feature>
<dbReference type="Gene3D" id="3.40.50.2000">
    <property type="entry name" value="Glycogen Phosphorylase B"/>
    <property type="match status" value="2"/>
</dbReference>
<dbReference type="CDD" id="cd03784">
    <property type="entry name" value="GT1_Gtf-like"/>
    <property type="match status" value="1"/>
</dbReference>
<dbReference type="Pfam" id="PF09353">
    <property type="entry name" value="DUF1995"/>
    <property type="match status" value="1"/>
</dbReference>
<evidence type="ECO:0000256" key="1">
    <source>
        <dbReference type="ARBA" id="ARBA00022679"/>
    </source>
</evidence>
<proteinExistence type="predicted"/>
<evidence type="ECO:0000313" key="4">
    <source>
        <dbReference type="EMBL" id="KAF8715884.1"/>
    </source>
</evidence>
<dbReference type="InterPro" id="IPR018962">
    <property type="entry name" value="DUF1995"/>
</dbReference>
<dbReference type="EMBL" id="JACEFO010001730">
    <property type="protein sequence ID" value="KAF8715884.1"/>
    <property type="molecule type" value="Genomic_DNA"/>
</dbReference>
<protein>
    <recommendedName>
        <fullName evidence="3">DUF1995 domain-containing protein</fullName>
    </recommendedName>
</protein>
<sequence length="1875" mass="202550">MDSFVRPLSPFHCGPPVRAFFLPFPFFFPYHAVLSCSSSGPRFLPMASHVGGLAPTIPICSPASTAPPIPSSHPRQERGARGLHRRVKRRRAWVSPPDCCALLDNEAMVVLPRRRWSTTKQKKKKKKKKKKGMGRKKDLTCGLSPLPAIIADKPPPLCSPRNWLMALLRVMTPMASAKKLRILLIPFFATSHIGPFTDLTVRLAAAARPSVVLEPTIAVTPANVPVVRSAVERHGPAASGLVKIVTYPFPRVDGLAPGVENLSAAGDDGWRIDAAAVDEALTRPAQEALIREQSPDAIISDVHFLIWNDAVAAELGVPCVTFSGLNVFSTLAMHNLADAVLRDGQEVTVPGLPGPEIRVPVPELPEFLRCQQEDGLKEVHKAMGRCLGVALNTFRDLEQPYCDLCVSTGFLKRAYFVGPLSLPLPLAGASASDSPCLRWLDTKPSCSVVYICFGTFAPISEDQLRELALGLEASGRPFLWVLRADGWTPPDGWEGRGVGPADAILAHPATGAFLTHCGSSSLMEAASAGVPMLTWPLVFDQFIEERLVTEVLRIGERVWNGPRSTRFEEREVVPAAAVASFLEPGGAGEAARGRARELAAKAHTAVAEGGSSLCDLRRLVDDLVEARSAAPPHGHRPATGLLHGFSPLQMVDMRHRTLLSPRVAAPGYDVMKVPGFRPPRLPMDAAGERAQPSSIGETPDCRTPHACKSSFSRGSPKAVFSRAEITRTRTTYEKNRWRQDTNSAFVVSFVDDRSACSHAAATARSALRWRRGSVARVGGFSLPPKIHAKMVEGSRREGKDRGAGSLLAGSTWSHSDTRGTELSRGACFAAAARGDRGRRCSAKPRRARSSGEGVEEEDVGVAGGEQKEQDCTSAERHSASGIAVGQDGEGLSGGELDRTLSSLPPTLPAPMALSLPPSKVGLKLSLPPLPSRPSFSSPPRRSPPLPSLIFRSEPPRPQRVLSSSSSSPPSPSPPSSREDAVAQARSCLATALQKPLNNSVPLKKLKRQRQPRFRAEIPVVDDSPGSLARLALDVFSGTSRKKGAPARLLLVWPSAEALAVAVREFESSGDSATTAHTQLGSEAPDALSACDAAVFVAPEPEQVEKVKAAAAAVEPKPVVLFNPAWSFDDEEAGEAFGGAGVRGFVGSFDVVYSFTGLEVRGLLSKKTGVLLRCVDGGRFGGESWVLMVENDGGGGGGAADGKEEFKVVSRLKKRPTIGEVETMLYNLMAANSPVTKSARFLREMVSNVTGGKAKQPDDKDNLNPCLAALSRCFGVAVNTEMFVRVASLKRGYFVGPVSLPRRQRAAVHHMAWLQAELLGGCLGAYAAISPSPRMTTGSWDERRRRREGVVGQRAVARAVARFLEPGGSGTGEAASGRARELAVKANATVAEGGSSPRDLDRLIDDMIEARAASCRDKNQRRYGRSLRPASKKDTQANDHAGMDLERTVSSLRRASTNNLRFAASDGVPPEVVIVGFRGVSVTGGLTGPYRRSSGEENSTTARSSILLLKIMRFMALQKHLKAEFLKTFRKGREDPDFTAGQTASTAGQTATRCQTGRSLPLNYGRPGLVCYRRSDRLRQAVRPPGQLPRAPLKQVYRPKKKKEVQSMDVDSERTTEFDIVQVGTMDVPIKKSLAMKPASNEKVVEDQESSANKTQQRFLPKWCPDGLTRTQKRKLQRLRFPERQEQDLEKQRDEFFNQVKLMIPQRKEWKPKEDQQAVQPAAQAGLSFRGRSPGDVEAPGVFFSSSSARDGKSTSVLTAKDDEELVDYSSSPERMNLDVNVLHMSMNGDMLSEEELIKTNMTASGIGEGEPIAGLDRLYTWLDRLGPNNPRFAASDGVPPEVVIVVFRGASVTGGLTGPYRRSDRPLLGASARRI</sequence>
<accession>A0A835EVB3</accession>
<dbReference type="GO" id="GO:0009507">
    <property type="term" value="C:chloroplast"/>
    <property type="evidence" value="ECO:0007669"/>
    <property type="project" value="TreeGrafter"/>
</dbReference>
<feature type="region of interest" description="Disordered" evidence="2">
    <location>
        <begin position="685"/>
        <end position="714"/>
    </location>
</feature>
<dbReference type="PANTHER" id="PTHR36365">
    <property type="entry name" value="OS05G0500400 PROTEIN"/>
    <property type="match status" value="1"/>
</dbReference>
<keyword evidence="5" id="KW-1185">Reference proteome</keyword>
<feature type="compositionally biased region" description="Low complexity" evidence="2">
    <location>
        <begin position="899"/>
        <end position="939"/>
    </location>
</feature>
<feature type="region of interest" description="Disordered" evidence="2">
    <location>
        <begin position="838"/>
        <end position="983"/>
    </location>
</feature>
<feature type="compositionally biased region" description="Basic residues" evidence="2">
    <location>
        <begin position="115"/>
        <end position="134"/>
    </location>
</feature>
<feature type="domain" description="DUF1995" evidence="3">
    <location>
        <begin position="974"/>
        <end position="1221"/>
    </location>
</feature>
<feature type="region of interest" description="Disordered" evidence="2">
    <location>
        <begin position="66"/>
        <end position="87"/>
    </location>
</feature>
<dbReference type="PANTHER" id="PTHR36365:SF1">
    <property type="entry name" value="OS05G0500400 PROTEIN"/>
    <property type="match status" value="1"/>
</dbReference>
<dbReference type="InterPro" id="IPR002213">
    <property type="entry name" value="UDP_glucos_trans"/>
</dbReference>
<feature type="region of interest" description="Disordered" evidence="2">
    <location>
        <begin position="1415"/>
        <end position="1437"/>
    </location>
</feature>
<dbReference type="OrthoDB" id="515480at2759"/>
<dbReference type="Pfam" id="PF00201">
    <property type="entry name" value="UDPGT"/>
    <property type="match status" value="1"/>
</dbReference>
<keyword evidence="1" id="KW-0808">Transferase</keyword>